<dbReference type="EMBL" id="JASPKY010000017">
    <property type="protein sequence ID" value="KAK9752896.1"/>
    <property type="molecule type" value="Genomic_DNA"/>
</dbReference>
<reference evidence="2 3" key="1">
    <citation type="journal article" date="2024" name="BMC Genomics">
        <title>De novo assembly and annotation of Popillia japonica's genome with initial clues to its potential as an invasive pest.</title>
        <authorList>
            <person name="Cucini C."/>
            <person name="Boschi S."/>
            <person name="Funari R."/>
            <person name="Cardaioli E."/>
            <person name="Iannotti N."/>
            <person name="Marturano G."/>
            <person name="Paoli F."/>
            <person name="Bruttini M."/>
            <person name="Carapelli A."/>
            <person name="Frati F."/>
            <person name="Nardi F."/>
        </authorList>
    </citation>
    <scope>NUCLEOTIDE SEQUENCE [LARGE SCALE GENOMIC DNA]</scope>
    <source>
        <strain evidence="2">DMR45628</strain>
    </source>
</reference>
<comment type="caution">
    <text evidence="2">The sequence shown here is derived from an EMBL/GenBank/DDBJ whole genome shotgun (WGS) entry which is preliminary data.</text>
</comment>
<dbReference type="PANTHER" id="PTHR11360:SF309">
    <property type="entry name" value="MONOCARBOXYLATE TRANSPORTER 7-LIKE PROTEIN"/>
    <property type="match status" value="1"/>
</dbReference>
<keyword evidence="1" id="KW-1133">Transmembrane helix</keyword>
<feature type="transmembrane region" description="Helical" evidence="1">
    <location>
        <begin position="464"/>
        <end position="484"/>
    </location>
</feature>
<dbReference type="Gene3D" id="1.20.1250.20">
    <property type="entry name" value="MFS general substrate transporter like domains"/>
    <property type="match status" value="1"/>
</dbReference>
<proteinExistence type="predicted"/>
<keyword evidence="1" id="KW-0472">Membrane</keyword>
<feature type="transmembrane region" description="Helical" evidence="1">
    <location>
        <begin position="217"/>
        <end position="236"/>
    </location>
</feature>
<organism evidence="2 3">
    <name type="scientific">Popillia japonica</name>
    <name type="common">Japanese beetle</name>
    <dbReference type="NCBI Taxonomy" id="7064"/>
    <lineage>
        <taxon>Eukaryota</taxon>
        <taxon>Metazoa</taxon>
        <taxon>Ecdysozoa</taxon>
        <taxon>Arthropoda</taxon>
        <taxon>Hexapoda</taxon>
        <taxon>Insecta</taxon>
        <taxon>Pterygota</taxon>
        <taxon>Neoptera</taxon>
        <taxon>Endopterygota</taxon>
        <taxon>Coleoptera</taxon>
        <taxon>Polyphaga</taxon>
        <taxon>Scarabaeiformia</taxon>
        <taxon>Scarabaeidae</taxon>
        <taxon>Rutelinae</taxon>
        <taxon>Popillia</taxon>
    </lineage>
</organism>
<feature type="transmembrane region" description="Helical" evidence="1">
    <location>
        <begin position="185"/>
        <end position="205"/>
    </location>
</feature>
<dbReference type="InterPro" id="IPR050327">
    <property type="entry name" value="Proton-linked_MCT"/>
</dbReference>
<dbReference type="SUPFAM" id="SSF103473">
    <property type="entry name" value="MFS general substrate transporter"/>
    <property type="match status" value="1"/>
</dbReference>
<feature type="transmembrane region" description="Helical" evidence="1">
    <location>
        <begin position="72"/>
        <end position="97"/>
    </location>
</feature>
<dbReference type="GO" id="GO:0008028">
    <property type="term" value="F:monocarboxylic acid transmembrane transporter activity"/>
    <property type="evidence" value="ECO:0007669"/>
    <property type="project" value="TreeGrafter"/>
</dbReference>
<protein>
    <submittedName>
        <fullName evidence="2">Major Facilitator Superfamily</fullName>
    </submittedName>
</protein>
<evidence type="ECO:0000313" key="3">
    <source>
        <dbReference type="Proteomes" id="UP001458880"/>
    </source>
</evidence>
<keyword evidence="3" id="KW-1185">Reference proteome</keyword>
<dbReference type="Proteomes" id="UP001458880">
    <property type="component" value="Unassembled WGS sequence"/>
</dbReference>
<feature type="transmembrane region" description="Helical" evidence="1">
    <location>
        <begin position="126"/>
        <end position="147"/>
    </location>
</feature>
<sequence length="488" mass="55287">MSPPDYGIMDSEIEKVEGHKFLFIREKDVHICECDTYVDIPQFLLSFMMSAKTESDVKELKKEYDLVPPDGAWGYMIVLGVGLIFIAGSLPAALYCFDKYYMQRYGVLFWSTRKLPSPEIYLQKGCFNWCDFLPISYFLGAFLGIFVTRVFHLIITFGIFIGIGFGLLLPSGFTAFNEYFQLRRNVALSICHTVVGFAGMIFPVITSSLMQEYGFRGTAAIYAAFSLHLILAAIVFQPIEWHYKKQEVEEWELVDMAMFVKNKKSDQDCDAVDKIGSEKVIREDTKLMHLEVLSNEKQENTIWQFIVKNLDLTLFNDSSYIILTFGAAMARASEVTFLSLIPALLTAYGFRTDLVGRIFLSVANGLFKIWNRYIFLTGALFSALFLIAFSINSSFEWVVVVSAGLGFLRCFIQIAFPLMFAEKYGSRFKTAFSLNMVVCGFVTLFVGGLSGYVEYAVGSYTVMVYLLAAAYLLCAIPWIVEIFVTRES</sequence>
<feature type="transmembrane region" description="Helical" evidence="1">
    <location>
        <begin position="153"/>
        <end position="173"/>
    </location>
</feature>
<dbReference type="PANTHER" id="PTHR11360">
    <property type="entry name" value="MONOCARBOXYLATE TRANSPORTER"/>
    <property type="match status" value="1"/>
</dbReference>
<dbReference type="InterPro" id="IPR011701">
    <property type="entry name" value="MFS"/>
</dbReference>
<evidence type="ECO:0000256" key="1">
    <source>
        <dbReference type="SAM" id="Phobius"/>
    </source>
</evidence>
<dbReference type="Pfam" id="PF07690">
    <property type="entry name" value="MFS_1"/>
    <property type="match status" value="1"/>
</dbReference>
<feature type="transmembrane region" description="Helical" evidence="1">
    <location>
        <begin position="397"/>
        <end position="420"/>
    </location>
</feature>
<accession>A0AAW1MZ14</accession>
<name>A0AAW1MZ14_POPJA</name>
<feature type="transmembrane region" description="Helical" evidence="1">
    <location>
        <begin position="432"/>
        <end position="452"/>
    </location>
</feature>
<keyword evidence="1" id="KW-0812">Transmembrane</keyword>
<gene>
    <name evidence="2" type="ORF">QE152_g3893</name>
</gene>
<feature type="transmembrane region" description="Helical" evidence="1">
    <location>
        <begin position="373"/>
        <end position="391"/>
    </location>
</feature>
<dbReference type="AlphaFoldDB" id="A0AAW1MZ14"/>
<evidence type="ECO:0000313" key="2">
    <source>
        <dbReference type="EMBL" id="KAK9752896.1"/>
    </source>
</evidence>
<dbReference type="InterPro" id="IPR036259">
    <property type="entry name" value="MFS_trans_sf"/>
</dbReference>